<comment type="pathway">
    <text evidence="1 12">Cofactor biosynthesis; riboflavin biosynthesis; 2-hydroxy-3-oxobutyl phosphate from D-ribulose 5-phosphate: step 1/1.</text>
</comment>
<name>A0A9P8SB66_9HYPO</name>
<dbReference type="PANTHER" id="PTHR21327">
    <property type="entry name" value="GTP CYCLOHYDROLASE II-RELATED"/>
    <property type="match status" value="1"/>
</dbReference>
<evidence type="ECO:0000256" key="11">
    <source>
        <dbReference type="ARBA" id="ARBA00060730"/>
    </source>
</evidence>
<dbReference type="Proteomes" id="UP000764110">
    <property type="component" value="Unassembled WGS sequence"/>
</dbReference>
<dbReference type="Pfam" id="PF00926">
    <property type="entry name" value="DHBP_synthase"/>
    <property type="match status" value="1"/>
</dbReference>
<reference evidence="14 15" key="1">
    <citation type="submission" date="2020-07" db="EMBL/GenBank/DDBJ databases">
        <title>Metarhizium humberi genome.</title>
        <authorList>
            <person name="Lysoe E."/>
        </authorList>
    </citation>
    <scope>NUCLEOTIDE SEQUENCE [LARGE SCALE GENOMIC DNA]</scope>
    <source>
        <strain evidence="14 15">ESALQ1638</strain>
    </source>
</reference>
<dbReference type="NCBIfam" id="TIGR00506">
    <property type="entry name" value="ribB"/>
    <property type="match status" value="1"/>
</dbReference>
<dbReference type="PANTHER" id="PTHR21327:SF18">
    <property type="entry name" value="3,4-DIHYDROXY-2-BUTANONE 4-PHOSPHATE SYNTHASE"/>
    <property type="match status" value="1"/>
</dbReference>
<evidence type="ECO:0000256" key="9">
    <source>
        <dbReference type="ARBA" id="ARBA00023211"/>
    </source>
</evidence>
<evidence type="ECO:0000256" key="6">
    <source>
        <dbReference type="ARBA" id="ARBA00022723"/>
    </source>
</evidence>
<keyword evidence="6 12" id="KW-0479">Metal-binding</keyword>
<dbReference type="Gene3D" id="3.90.870.10">
    <property type="entry name" value="DHBP synthase"/>
    <property type="match status" value="1"/>
</dbReference>
<comment type="function">
    <text evidence="12">Catalyzes the conversion of D-ribulose 5-phosphate to formate and 3,4-dihydroxy-2-butanone 4-phosphate.</text>
</comment>
<evidence type="ECO:0000256" key="2">
    <source>
        <dbReference type="ARBA" id="ARBA00011738"/>
    </source>
</evidence>
<evidence type="ECO:0000256" key="10">
    <source>
        <dbReference type="ARBA" id="ARBA00023239"/>
    </source>
</evidence>
<comment type="caution">
    <text evidence="14">The sequence shown here is derived from an EMBL/GenBank/DDBJ whole genome shotgun (WGS) entry which is preliminary data.</text>
</comment>
<dbReference type="AlphaFoldDB" id="A0A9P8SB66"/>
<feature type="region of interest" description="Disordered" evidence="13">
    <location>
        <begin position="68"/>
        <end position="87"/>
    </location>
</feature>
<dbReference type="GO" id="GO:0009231">
    <property type="term" value="P:riboflavin biosynthetic process"/>
    <property type="evidence" value="ECO:0007669"/>
    <property type="project" value="UniProtKB-KW"/>
</dbReference>
<organism evidence="14 15">
    <name type="scientific">Metarhizium humberi</name>
    <dbReference type="NCBI Taxonomy" id="2596975"/>
    <lineage>
        <taxon>Eukaryota</taxon>
        <taxon>Fungi</taxon>
        <taxon>Dikarya</taxon>
        <taxon>Ascomycota</taxon>
        <taxon>Pezizomycotina</taxon>
        <taxon>Sordariomycetes</taxon>
        <taxon>Hypocreomycetidae</taxon>
        <taxon>Hypocreales</taxon>
        <taxon>Clavicipitaceae</taxon>
        <taxon>Metarhizium</taxon>
    </lineage>
</organism>
<comment type="catalytic activity">
    <reaction evidence="12">
        <text>D-ribulose 5-phosphate = (2S)-2-hydroxy-3-oxobutyl phosphate + formate + H(+)</text>
        <dbReference type="Rhea" id="RHEA:18457"/>
        <dbReference type="ChEBI" id="CHEBI:15378"/>
        <dbReference type="ChEBI" id="CHEBI:15740"/>
        <dbReference type="ChEBI" id="CHEBI:58121"/>
        <dbReference type="ChEBI" id="CHEBI:58830"/>
        <dbReference type="EC" id="4.1.99.12"/>
    </reaction>
</comment>
<evidence type="ECO:0000256" key="4">
    <source>
        <dbReference type="ARBA" id="ARBA00018836"/>
    </source>
</evidence>
<accession>A0A9P8SB66</accession>
<dbReference type="SUPFAM" id="SSF55821">
    <property type="entry name" value="YrdC/RibB"/>
    <property type="match status" value="1"/>
</dbReference>
<dbReference type="InterPro" id="IPR017945">
    <property type="entry name" value="DHBP_synth_RibB-like_a/b_dom"/>
</dbReference>
<gene>
    <name evidence="14" type="ORF">MHUMG1_00408</name>
</gene>
<evidence type="ECO:0000256" key="1">
    <source>
        <dbReference type="ARBA" id="ARBA00004904"/>
    </source>
</evidence>
<comment type="subunit">
    <text evidence="2 12">Homodimer.</text>
</comment>
<dbReference type="FunFam" id="3.90.870.10:FF:000002">
    <property type="entry name" value="3,4-dihydroxy-2-butanone 4-phosphate synthase"/>
    <property type="match status" value="1"/>
</dbReference>
<evidence type="ECO:0000256" key="7">
    <source>
        <dbReference type="ARBA" id="ARBA00022842"/>
    </source>
</evidence>
<dbReference type="GO" id="GO:0008686">
    <property type="term" value="F:3,4-dihydroxy-2-butanone-4-phosphate synthase activity"/>
    <property type="evidence" value="ECO:0007669"/>
    <property type="project" value="UniProtKB-EC"/>
</dbReference>
<evidence type="ECO:0000313" key="14">
    <source>
        <dbReference type="EMBL" id="KAH0601531.1"/>
    </source>
</evidence>
<keyword evidence="5 12" id="KW-0686">Riboflavin biosynthesis</keyword>
<evidence type="ECO:0000256" key="8">
    <source>
        <dbReference type="ARBA" id="ARBA00023206"/>
    </source>
</evidence>
<dbReference type="GO" id="GO:0005829">
    <property type="term" value="C:cytosol"/>
    <property type="evidence" value="ECO:0007669"/>
    <property type="project" value="TreeGrafter"/>
</dbReference>
<dbReference type="GO" id="GO:0005758">
    <property type="term" value="C:mitochondrial intermembrane space"/>
    <property type="evidence" value="ECO:0007669"/>
    <property type="project" value="TreeGrafter"/>
</dbReference>
<keyword evidence="7 12" id="KW-0460">Magnesium</keyword>
<keyword evidence="10 12" id="KW-0456">Lyase</keyword>
<evidence type="ECO:0000256" key="3">
    <source>
        <dbReference type="ARBA" id="ARBA00012153"/>
    </source>
</evidence>
<evidence type="ECO:0000256" key="5">
    <source>
        <dbReference type="ARBA" id="ARBA00022619"/>
    </source>
</evidence>
<dbReference type="InterPro" id="IPR000422">
    <property type="entry name" value="DHBP_synthase_RibB"/>
</dbReference>
<keyword evidence="9 12" id="KW-0464">Manganese</keyword>
<evidence type="ECO:0000313" key="15">
    <source>
        <dbReference type="Proteomes" id="UP000764110"/>
    </source>
</evidence>
<evidence type="ECO:0000256" key="13">
    <source>
        <dbReference type="SAM" id="MobiDB-lite"/>
    </source>
</evidence>
<keyword evidence="8" id="KW-0318">Glutathionylation</keyword>
<dbReference type="GO" id="GO:0046872">
    <property type="term" value="F:metal ion binding"/>
    <property type="evidence" value="ECO:0007669"/>
    <property type="project" value="UniProtKB-KW"/>
</dbReference>
<comment type="similarity">
    <text evidence="11 12">Belongs to the DHBP synthase family.</text>
</comment>
<protein>
    <recommendedName>
        <fullName evidence="4 12">3,4-dihydroxy-2-butanone 4-phosphate synthase</fullName>
        <shortName evidence="12">DHBP synthase</shortName>
        <ecNumber evidence="3 12">4.1.99.12</ecNumber>
    </recommendedName>
</protein>
<sequence>MYLDAESSPQFLRASRITISVQRREQNKKEPDKTLAVAPPPQLPLLSVPPALTIPTLVALKICAESSVTSRTTRSPPGPTSPHDTLTSQEKEIINPAANMPASTIPASQFDSIPDTIEAFRRGEFILVLDDPGRENEADLIIAAEDVTTEQMAWMVRYSSGLICAPIMPSRADALQLPVMVSASQDARGTAYTISVDAAHDSVTTGISAHDRALCCRFLADPKSTATSFIRPGHILPLRAAPGGVRQRVGHTEAAVEFCRLAGKNPAAAIAELVEDGEPTPGQPIITRAGMMRGEANIAFARKWGLKVCTIADLVEHVEKTEGKLKPKLNGA</sequence>
<dbReference type="EMBL" id="JACEFI010000001">
    <property type="protein sequence ID" value="KAH0601531.1"/>
    <property type="molecule type" value="Genomic_DNA"/>
</dbReference>
<evidence type="ECO:0000256" key="12">
    <source>
        <dbReference type="RuleBase" id="RU003843"/>
    </source>
</evidence>
<dbReference type="EC" id="4.1.99.12" evidence="3 12"/>
<proteinExistence type="inferred from homology"/>
<comment type="cofactor">
    <cofactor evidence="12">
        <name>Mg(2+)</name>
        <dbReference type="ChEBI" id="CHEBI:18420"/>
    </cofactor>
    <cofactor evidence="12">
        <name>Mn(2+)</name>
        <dbReference type="ChEBI" id="CHEBI:29035"/>
    </cofactor>
    <text evidence="12">Binds 2 divalent metal cations per subunit. Magnesium or manganese.</text>
</comment>
<keyword evidence="15" id="KW-1185">Reference proteome</keyword>